<dbReference type="Gene3D" id="2.30.110.10">
    <property type="entry name" value="Electron Transport, Fmn-binding Protein, Chain A"/>
    <property type="match status" value="1"/>
</dbReference>
<organism evidence="2 3">
    <name type="scientific">Paenibacillus durus ATCC 35681</name>
    <dbReference type="NCBI Taxonomy" id="1333534"/>
    <lineage>
        <taxon>Bacteria</taxon>
        <taxon>Bacillati</taxon>
        <taxon>Bacillota</taxon>
        <taxon>Bacilli</taxon>
        <taxon>Bacillales</taxon>
        <taxon>Paenibacillaceae</taxon>
        <taxon>Paenibacillus</taxon>
    </lineage>
</organism>
<dbReference type="AlphaFoldDB" id="A0A0F7CIJ9"/>
<evidence type="ECO:0000313" key="2">
    <source>
        <dbReference type="EMBL" id="AKG34700.1"/>
    </source>
</evidence>
<sequence length="123" mass="13931">MENEKLLETLTNEGPVSIVTWSEGEGHISNTWNSYVQVMEDGRWLIPAAGMRRTQANIERNPHVKLTVASKEIMGRWAMGIGFLIEGTAKFIETGEEYAMMKEKFPFLTRVLEISPTSVQQTL</sequence>
<dbReference type="InterPro" id="IPR011576">
    <property type="entry name" value="Pyridox_Oxase_N"/>
</dbReference>
<reference evidence="2 3" key="2">
    <citation type="journal article" date="2016" name="Genome Announc.">
        <title>Genome Sequence of a Gram-Positive Diazotroph, Paenibacillus durus Type Strain ATCC 35681.</title>
        <authorList>
            <person name="Halim M.A."/>
            <person name="Rahman A.Y."/>
            <person name="Sim K.S."/>
            <person name="Yam H.C."/>
            <person name="Rahim A.A."/>
            <person name="Ghazali A.H."/>
            <person name="Najimudin N."/>
        </authorList>
    </citation>
    <scope>NUCLEOTIDE SEQUENCE [LARGE SCALE GENOMIC DNA]</scope>
    <source>
        <strain evidence="2 3">ATCC 35681</strain>
    </source>
</reference>
<reference evidence="2 3" key="1">
    <citation type="submission" date="2015-03" db="EMBL/GenBank/DDBJ databases">
        <authorList>
            <person name="Abdul Halim M."/>
        </authorList>
    </citation>
    <scope>NUCLEOTIDE SEQUENCE [LARGE SCALE GENOMIC DNA]</scope>
    <source>
        <strain evidence="2 3">ATCC 35681</strain>
    </source>
</reference>
<gene>
    <name evidence="2" type="ORF">VK70_09035</name>
</gene>
<proteinExistence type="predicted"/>
<dbReference type="HOGENOM" id="CLU_163878_0_0_9"/>
<dbReference type="SUPFAM" id="SSF50475">
    <property type="entry name" value="FMN-binding split barrel"/>
    <property type="match status" value="1"/>
</dbReference>
<dbReference type="PATRIC" id="fig|1333534.5.peg.1978"/>
<dbReference type="Proteomes" id="UP000034189">
    <property type="component" value="Chromosome"/>
</dbReference>
<feature type="domain" description="Pyridoxamine 5'-phosphate oxidase N-terminal" evidence="1">
    <location>
        <begin position="4"/>
        <end position="121"/>
    </location>
</feature>
<dbReference type="OrthoDB" id="595289at2"/>
<dbReference type="EMBL" id="CP011114">
    <property type="protein sequence ID" value="AKG34700.1"/>
    <property type="molecule type" value="Genomic_DNA"/>
</dbReference>
<dbReference type="InterPro" id="IPR012349">
    <property type="entry name" value="Split_barrel_FMN-bd"/>
</dbReference>
<evidence type="ECO:0000313" key="3">
    <source>
        <dbReference type="Proteomes" id="UP000034189"/>
    </source>
</evidence>
<protein>
    <submittedName>
        <fullName evidence="2">FMN-binding protein</fullName>
    </submittedName>
</protein>
<name>A0A0F7CIJ9_PAEDU</name>
<dbReference type="Pfam" id="PF01243">
    <property type="entry name" value="PNPOx_N"/>
    <property type="match status" value="1"/>
</dbReference>
<evidence type="ECO:0000259" key="1">
    <source>
        <dbReference type="Pfam" id="PF01243"/>
    </source>
</evidence>
<accession>A0A0F7CIJ9</accession>
<dbReference type="RefSeq" id="WP_025696409.1">
    <property type="nucleotide sequence ID" value="NZ_ASQQ01000445.1"/>
</dbReference>